<feature type="domain" description="Formyl transferase N-terminal" evidence="1">
    <location>
        <begin position="36"/>
        <end position="137"/>
    </location>
</feature>
<evidence type="ECO:0000313" key="3">
    <source>
        <dbReference type="EMBL" id="WDE00729.1"/>
    </source>
</evidence>
<evidence type="ECO:0000259" key="1">
    <source>
        <dbReference type="Pfam" id="PF00551"/>
    </source>
</evidence>
<dbReference type="CDD" id="cd08650">
    <property type="entry name" value="FMT_core_HypX_N"/>
    <property type="match status" value="1"/>
</dbReference>
<dbReference type="CDD" id="cd06558">
    <property type="entry name" value="crotonase-like"/>
    <property type="match status" value="1"/>
</dbReference>
<dbReference type="SUPFAM" id="SSF50486">
    <property type="entry name" value="FMT C-terminal domain-like"/>
    <property type="match status" value="1"/>
</dbReference>
<dbReference type="Gene3D" id="3.90.226.10">
    <property type="entry name" value="2-enoyl-CoA Hydratase, Chain A, domain 1"/>
    <property type="match status" value="1"/>
</dbReference>
<dbReference type="AlphaFoldDB" id="A0AAE9YUS0"/>
<name>A0AAE9YUS0_9GAMM</name>
<dbReference type="InterPro" id="IPR001753">
    <property type="entry name" value="Enoyl-CoA_hydra/iso"/>
</dbReference>
<dbReference type="KEGG" id="tact:SG35_008905"/>
<sequence>MRILLLVTAFNGLSQRIYEQLKLQGHAVSVVFAGQESEVRYAIDTFEPELILCPFLKQRIPDDIWQKHLCIIIHPGIIGDRGPSSLDWAILDQQSQWGVTALQADSEMDAGDIWSSKNFKMRPASKASLYRQEVTQMASALVDDILEWQQMADFKPLPLDYSDKKVKGSLKPLIRQAERSINWHRDNTCEVLRKIHAADSFPGVLDDFFGIGVYLFGAHQELVLKADAPKKVIAQRDGAICISTLDGAIWISHLKQQKNADNSYFKLPAAWVLAEHLTETPELKLPPLAAHKIKTYKEISYREADGVGYLYFNFHNGAMGTEQCQRLLTAYKAAQCRNTRILVLMGGDDFFSNGIHLNHIEASDDPAEESWRNINAIDDLVQAILETRNKITLASLGNNAGAGGVMLALACDQVVARDGVVLNPHYKTMGLYGSEYWTYTLPRRIGYRQAIDLTQSCMPLGAQAAANIGLVDAVFPSDPTAYAFDLKEYCRILLEDDQYVALLSTKLAQRDKDELEKPLAQYREEELLQMKHCFTAADSQYHRLRKQFVYKVCPGTTPARLTQYPLVSTAADSNGIADLTPLTE</sequence>
<dbReference type="Pfam" id="PF02911">
    <property type="entry name" value="Formyl_trans_C"/>
    <property type="match status" value="1"/>
</dbReference>
<protein>
    <submittedName>
        <fullName evidence="3">Hydrogenase maturation protein</fullName>
    </submittedName>
</protein>
<dbReference type="InterPro" id="IPR009188">
    <property type="entry name" value="NiFe-hyd_mat_HypX/HoxX"/>
</dbReference>
<dbReference type="CDD" id="cd08701">
    <property type="entry name" value="FMT_C_HypX"/>
    <property type="match status" value="1"/>
</dbReference>
<dbReference type="Gene3D" id="3.40.50.12230">
    <property type="match status" value="1"/>
</dbReference>
<dbReference type="PANTHER" id="PTHR43388">
    <property type="entry name" value="HYDROGENASE MATURATION FACTOR HOXX"/>
    <property type="match status" value="1"/>
</dbReference>
<dbReference type="InterPro" id="IPR002376">
    <property type="entry name" value="Formyl_transf_N"/>
</dbReference>
<dbReference type="InterPro" id="IPR047180">
    <property type="entry name" value="HoxX-like"/>
</dbReference>
<dbReference type="PIRSF" id="PIRSF006787">
    <property type="entry name" value="Hydrgn_mat_HoxX"/>
    <property type="match status" value="1"/>
</dbReference>
<dbReference type="InterPro" id="IPR005793">
    <property type="entry name" value="Formyl_trans_C"/>
</dbReference>
<dbReference type="InterPro" id="IPR011034">
    <property type="entry name" value="Formyl_transferase-like_C_sf"/>
</dbReference>
<gene>
    <name evidence="3" type="ORF">SG35_008905</name>
</gene>
<feature type="domain" description="Formyl transferase C-terminal" evidence="2">
    <location>
        <begin position="174"/>
        <end position="258"/>
    </location>
</feature>
<dbReference type="SUPFAM" id="SSF52096">
    <property type="entry name" value="ClpP/crotonase"/>
    <property type="match status" value="1"/>
</dbReference>
<dbReference type="GO" id="GO:0003824">
    <property type="term" value="F:catalytic activity"/>
    <property type="evidence" value="ECO:0007669"/>
    <property type="project" value="InterPro"/>
</dbReference>
<reference evidence="3 4" key="1">
    <citation type="journal article" date="2015" name="Genome Announc.">
        <title>Draft Genome Sequences of Marine Isolates of Thalassomonas viridans and Thalassomonas actiniarum.</title>
        <authorList>
            <person name="Olonade I."/>
            <person name="van Zyl L.J."/>
            <person name="Trindade M."/>
        </authorList>
    </citation>
    <scope>NUCLEOTIDE SEQUENCE [LARGE SCALE GENOMIC DNA]</scope>
    <source>
        <strain evidence="3 4">A5K-106</strain>
    </source>
</reference>
<proteinExistence type="predicted"/>
<dbReference type="Pfam" id="PF00551">
    <property type="entry name" value="Formyl_trans_N"/>
    <property type="match status" value="1"/>
</dbReference>
<dbReference type="InterPro" id="IPR029045">
    <property type="entry name" value="ClpP/crotonase-like_dom_sf"/>
</dbReference>
<evidence type="ECO:0000313" key="4">
    <source>
        <dbReference type="Proteomes" id="UP000032568"/>
    </source>
</evidence>
<dbReference type="InterPro" id="IPR036477">
    <property type="entry name" value="Formyl_transf_N_sf"/>
</dbReference>
<dbReference type="SUPFAM" id="SSF53328">
    <property type="entry name" value="Formyltransferase"/>
    <property type="match status" value="1"/>
</dbReference>
<reference evidence="3 4" key="2">
    <citation type="journal article" date="2022" name="Mar. Drugs">
        <title>Bioassay-Guided Fractionation Leads to the Detection of Cholic Acid Generated by the Rare Thalassomonas sp.</title>
        <authorList>
            <person name="Pheiffer F."/>
            <person name="Schneider Y.K."/>
            <person name="Hansen E.H."/>
            <person name="Andersen J.H."/>
            <person name="Isaksson J."/>
            <person name="Busche T."/>
            <person name="R C."/>
            <person name="Kalinowski J."/>
            <person name="Zyl L.V."/>
            <person name="Trindade M."/>
        </authorList>
    </citation>
    <scope>NUCLEOTIDE SEQUENCE [LARGE SCALE GENOMIC DNA]</scope>
    <source>
        <strain evidence="3 4">A5K-106</strain>
    </source>
</reference>
<keyword evidence="4" id="KW-1185">Reference proteome</keyword>
<dbReference type="PANTHER" id="PTHR43388:SF1">
    <property type="entry name" value="HYDROGENASE MATURATION FACTOR HOXX"/>
    <property type="match status" value="1"/>
</dbReference>
<organism evidence="3 4">
    <name type="scientific">Thalassomonas actiniarum</name>
    <dbReference type="NCBI Taxonomy" id="485447"/>
    <lineage>
        <taxon>Bacteria</taxon>
        <taxon>Pseudomonadati</taxon>
        <taxon>Pseudomonadota</taxon>
        <taxon>Gammaproteobacteria</taxon>
        <taxon>Alteromonadales</taxon>
        <taxon>Colwelliaceae</taxon>
        <taxon>Thalassomonas</taxon>
    </lineage>
</organism>
<dbReference type="Proteomes" id="UP000032568">
    <property type="component" value="Chromosome"/>
</dbReference>
<dbReference type="Pfam" id="PF00378">
    <property type="entry name" value="ECH_1"/>
    <property type="match status" value="1"/>
</dbReference>
<dbReference type="RefSeq" id="WP_044830887.1">
    <property type="nucleotide sequence ID" value="NZ_CP059735.1"/>
</dbReference>
<accession>A0AAE9YUS0</accession>
<evidence type="ECO:0000259" key="2">
    <source>
        <dbReference type="Pfam" id="PF02911"/>
    </source>
</evidence>
<dbReference type="EMBL" id="CP059735">
    <property type="protein sequence ID" value="WDE00729.1"/>
    <property type="molecule type" value="Genomic_DNA"/>
</dbReference>